<dbReference type="Pfam" id="PF13490">
    <property type="entry name" value="zf-HC2"/>
    <property type="match status" value="1"/>
</dbReference>
<feature type="region of interest" description="Disordered" evidence="3">
    <location>
        <begin position="171"/>
        <end position="256"/>
    </location>
</feature>
<keyword evidence="4" id="KW-1133">Transmembrane helix</keyword>
<dbReference type="Gene3D" id="1.10.10.1320">
    <property type="entry name" value="Anti-sigma factor, zinc-finger domain"/>
    <property type="match status" value="1"/>
</dbReference>
<feature type="compositionally biased region" description="Low complexity" evidence="3">
    <location>
        <begin position="171"/>
        <end position="202"/>
    </location>
</feature>
<dbReference type="InterPro" id="IPR041916">
    <property type="entry name" value="Anti_sigma_zinc_sf"/>
</dbReference>
<organism evidence="6 7">
    <name type="scientific">Streptomyces alkaliphilus</name>
    <dbReference type="NCBI Taxonomy" id="1472722"/>
    <lineage>
        <taxon>Bacteria</taxon>
        <taxon>Bacillati</taxon>
        <taxon>Actinomycetota</taxon>
        <taxon>Actinomycetes</taxon>
        <taxon>Kitasatosporales</taxon>
        <taxon>Streptomycetaceae</taxon>
        <taxon>Streptomyces</taxon>
    </lineage>
</organism>
<evidence type="ECO:0000256" key="2">
    <source>
        <dbReference type="ARBA" id="ARBA00023163"/>
    </source>
</evidence>
<evidence type="ECO:0000313" key="7">
    <source>
        <dbReference type="Proteomes" id="UP000538929"/>
    </source>
</evidence>
<evidence type="ECO:0000256" key="3">
    <source>
        <dbReference type="SAM" id="MobiDB-lite"/>
    </source>
</evidence>
<keyword evidence="2" id="KW-0804">Transcription</keyword>
<feature type="region of interest" description="Disordered" evidence="3">
    <location>
        <begin position="66"/>
        <end position="138"/>
    </location>
</feature>
<dbReference type="EMBL" id="VKHT01000094">
    <property type="protein sequence ID" value="MBB0243583.1"/>
    <property type="molecule type" value="Genomic_DNA"/>
</dbReference>
<dbReference type="RefSeq" id="WP_182605230.1">
    <property type="nucleotide sequence ID" value="NZ_VKHT01000094.1"/>
</dbReference>
<evidence type="ECO:0000256" key="4">
    <source>
        <dbReference type="SAM" id="Phobius"/>
    </source>
</evidence>
<feature type="compositionally biased region" description="Low complexity" evidence="3">
    <location>
        <begin position="77"/>
        <end position="87"/>
    </location>
</feature>
<sequence>MTSEHHLGDRLAAFVDGELCIDDRERVLAHLATCAGCRAEADAQRRVKSYCAGSALPPPPPALLARLQGLSLPGPDAPTGEGPFAGPGAPPFSRPRLPSAGPAMPAAAPRSLPAADGAGVLRPPGHGFRIHRPEPVRGRGPRRLAFAAAGAFSLAAVAIGGVLGAGAVGSPGVPSASGPTPGASVAAGGTTAPAAGARPTAAREALRGVLGAGASSRSGQHRLDNAPLAGGFPGPTPYVGSSVSPDPPTPVPTPPRSGFVPVARAVTVPQPSPLPLPVVADMFADLPGSVDPYPVFPSVPIGSGSLGSPVPPNREDALRDPIPEHPLPVATAGHGGVPSPR</sequence>
<dbReference type="AlphaFoldDB" id="A0A7W3Y0L5"/>
<keyword evidence="7" id="KW-1185">Reference proteome</keyword>
<evidence type="ECO:0000313" key="6">
    <source>
        <dbReference type="EMBL" id="MBB0243583.1"/>
    </source>
</evidence>
<proteinExistence type="predicted"/>
<keyword evidence="4" id="KW-0812">Transmembrane</keyword>
<feature type="region of interest" description="Disordered" evidence="3">
    <location>
        <begin position="299"/>
        <end position="341"/>
    </location>
</feature>
<evidence type="ECO:0000259" key="5">
    <source>
        <dbReference type="Pfam" id="PF13490"/>
    </source>
</evidence>
<name>A0A7W3Y0L5_9ACTN</name>
<feature type="compositionally biased region" description="Low complexity" evidence="3">
    <location>
        <begin position="98"/>
        <end position="109"/>
    </location>
</feature>
<keyword evidence="1" id="KW-0805">Transcription regulation</keyword>
<feature type="transmembrane region" description="Helical" evidence="4">
    <location>
        <begin position="144"/>
        <end position="168"/>
    </location>
</feature>
<dbReference type="InterPro" id="IPR027383">
    <property type="entry name" value="Znf_put"/>
</dbReference>
<reference evidence="7" key="1">
    <citation type="submission" date="2019-10" db="EMBL/GenBank/DDBJ databases">
        <title>Streptomyces sp. nov., a novel actinobacterium isolated from alkaline environment.</title>
        <authorList>
            <person name="Golinska P."/>
        </authorList>
    </citation>
    <scope>NUCLEOTIDE SEQUENCE [LARGE SCALE GENOMIC DNA]</scope>
    <source>
        <strain evidence="7">DSM 42118</strain>
    </source>
</reference>
<gene>
    <name evidence="6" type="ORF">FNQ90_05530</name>
</gene>
<evidence type="ECO:0000256" key="1">
    <source>
        <dbReference type="ARBA" id="ARBA00023015"/>
    </source>
</evidence>
<dbReference type="Proteomes" id="UP000538929">
    <property type="component" value="Unassembled WGS sequence"/>
</dbReference>
<feature type="domain" description="Putative zinc-finger" evidence="5">
    <location>
        <begin position="9"/>
        <end position="38"/>
    </location>
</feature>
<feature type="compositionally biased region" description="Basic and acidic residues" evidence="3">
    <location>
        <begin position="313"/>
        <end position="323"/>
    </location>
</feature>
<comment type="caution">
    <text evidence="6">The sequence shown here is derived from an EMBL/GenBank/DDBJ whole genome shotgun (WGS) entry which is preliminary data.</text>
</comment>
<keyword evidence="4" id="KW-0472">Membrane</keyword>
<feature type="compositionally biased region" description="Pro residues" evidence="3">
    <location>
        <begin position="245"/>
        <end position="255"/>
    </location>
</feature>
<accession>A0A7W3Y0L5</accession>
<protein>
    <recommendedName>
        <fullName evidence="5">Putative zinc-finger domain-containing protein</fullName>
    </recommendedName>
</protein>